<feature type="region of interest" description="Disordered" evidence="5">
    <location>
        <begin position="204"/>
        <end position="287"/>
    </location>
</feature>
<accession>A0AAJ0G733</accession>
<dbReference type="InterPro" id="IPR037275">
    <property type="entry name" value="Znf_CTCHY_sf"/>
</dbReference>
<feature type="domain" description="CHY-type" evidence="7">
    <location>
        <begin position="489"/>
        <end position="560"/>
    </location>
</feature>
<dbReference type="Pfam" id="PF13639">
    <property type="entry name" value="zf-RING_2"/>
    <property type="match status" value="1"/>
</dbReference>
<dbReference type="PANTHER" id="PTHR21319">
    <property type="entry name" value="RING FINGER AND CHY ZINC FINGER DOMAIN-CONTAINING PROTEIN 1"/>
    <property type="match status" value="1"/>
</dbReference>
<dbReference type="SMART" id="SM00184">
    <property type="entry name" value="RING"/>
    <property type="match status" value="1"/>
</dbReference>
<dbReference type="InterPro" id="IPR008913">
    <property type="entry name" value="Znf_CHY"/>
</dbReference>
<dbReference type="Pfam" id="PF14599">
    <property type="entry name" value="zinc_ribbon_6"/>
    <property type="match status" value="1"/>
</dbReference>
<feature type="compositionally biased region" description="Low complexity" evidence="5">
    <location>
        <begin position="954"/>
        <end position="963"/>
    </location>
</feature>
<evidence type="ECO:0000256" key="5">
    <source>
        <dbReference type="SAM" id="MobiDB-lite"/>
    </source>
</evidence>
<feature type="compositionally biased region" description="Low complexity" evidence="5">
    <location>
        <begin position="859"/>
        <end position="884"/>
    </location>
</feature>
<feature type="region of interest" description="Disordered" evidence="5">
    <location>
        <begin position="348"/>
        <end position="377"/>
    </location>
</feature>
<dbReference type="SUPFAM" id="SSF57850">
    <property type="entry name" value="RING/U-box"/>
    <property type="match status" value="1"/>
</dbReference>
<dbReference type="Gene3D" id="2.20.28.10">
    <property type="match status" value="1"/>
</dbReference>
<evidence type="ECO:0000256" key="3">
    <source>
        <dbReference type="ARBA" id="ARBA00022833"/>
    </source>
</evidence>
<proteinExistence type="predicted"/>
<dbReference type="InterPro" id="IPR017921">
    <property type="entry name" value="Znf_CTCHY"/>
</dbReference>
<dbReference type="AlphaFoldDB" id="A0AAJ0G733"/>
<dbReference type="GO" id="GO:0005634">
    <property type="term" value="C:nucleus"/>
    <property type="evidence" value="ECO:0007669"/>
    <property type="project" value="TreeGrafter"/>
</dbReference>
<dbReference type="InterPro" id="IPR001841">
    <property type="entry name" value="Znf_RING"/>
</dbReference>
<comment type="caution">
    <text evidence="9">The sequence shown here is derived from an EMBL/GenBank/DDBJ whole genome shotgun (WGS) entry which is preliminary data.</text>
</comment>
<feature type="compositionally biased region" description="Acidic residues" evidence="5">
    <location>
        <begin position="1008"/>
        <end position="1047"/>
    </location>
</feature>
<feature type="region of interest" description="Disordered" evidence="5">
    <location>
        <begin position="825"/>
        <end position="884"/>
    </location>
</feature>
<evidence type="ECO:0000259" key="8">
    <source>
        <dbReference type="PROSITE" id="PS51270"/>
    </source>
</evidence>
<feature type="compositionally biased region" description="Basic and acidic residues" evidence="5">
    <location>
        <begin position="359"/>
        <end position="374"/>
    </location>
</feature>
<evidence type="ECO:0000256" key="4">
    <source>
        <dbReference type="PROSITE-ProRule" id="PRU00601"/>
    </source>
</evidence>
<evidence type="ECO:0000256" key="2">
    <source>
        <dbReference type="ARBA" id="ARBA00022771"/>
    </source>
</evidence>
<feature type="domain" description="RING-type" evidence="6">
    <location>
        <begin position="629"/>
        <end position="671"/>
    </location>
</feature>
<dbReference type="Gene3D" id="3.30.40.10">
    <property type="entry name" value="Zinc/RING finger domain, C3HC4 (zinc finger)"/>
    <property type="match status" value="1"/>
</dbReference>
<dbReference type="PROSITE" id="PS51266">
    <property type="entry name" value="ZF_CHY"/>
    <property type="match status" value="1"/>
</dbReference>
<dbReference type="InterPro" id="IPR037274">
    <property type="entry name" value="Znf_CHY_sf"/>
</dbReference>
<dbReference type="PROSITE" id="PS50089">
    <property type="entry name" value="ZF_RING_2"/>
    <property type="match status" value="1"/>
</dbReference>
<keyword evidence="10" id="KW-1185">Reference proteome</keyword>
<feature type="region of interest" description="Disordered" evidence="5">
    <location>
        <begin position="954"/>
        <end position="1053"/>
    </location>
</feature>
<dbReference type="InterPro" id="IPR039512">
    <property type="entry name" value="RCHY1_zinc-ribbon"/>
</dbReference>
<gene>
    <name evidence="9" type="ORF">LTR09_012368</name>
</gene>
<name>A0AAJ0G733_9PEZI</name>
<evidence type="ECO:0000259" key="7">
    <source>
        <dbReference type="PROSITE" id="PS51266"/>
    </source>
</evidence>
<dbReference type="GO" id="GO:0006511">
    <property type="term" value="P:ubiquitin-dependent protein catabolic process"/>
    <property type="evidence" value="ECO:0007669"/>
    <property type="project" value="TreeGrafter"/>
</dbReference>
<feature type="compositionally biased region" description="Polar residues" evidence="5">
    <location>
        <begin position="237"/>
        <end position="262"/>
    </location>
</feature>
<reference evidence="9" key="1">
    <citation type="submission" date="2023-04" db="EMBL/GenBank/DDBJ databases">
        <title>Black Yeasts Isolated from many extreme environments.</title>
        <authorList>
            <person name="Coleine C."/>
            <person name="Stajich J.E."/>
            <person name="Selbmann L."/>
        </authorList>
    </citation>
    <scope>NUCLEOTIDE SEQUENCE</scope>
    <source>
        <strain evidence="9">CCFEE 5312</strain>
    </source>
</reference>
<evidence type="ECO:0000313" key="10">
    <source>
        <dbReference type="Proteomes" id="UP001271007"/>
    </source>
</evidence>
<keyword evidence="2 4" id="KW-0863">Zinc-finger</keyword>
<organism evidence="9 10">
    <name type="scientific">Extremus antarcticus</name>
    <dbReference type="NCBI Taxonomy" id="702011"/>
    <lineage>
        <taxon>Eukaryota</taxon>
        <taxon>Fungi</taxon>
        <taxon>Dikarya</taxon>
        <taxon>Ascomycota</taxon>
        <taxon>Pezizomycotina</taxon>
        <taxon>Dothideomycetes</taxon>
        <taxon>Dothideomycetidae</taxon>
        <taxon>Mycosphaerellales</taxon>
        <taxon>Extremaceae</taxon>
        <taxon>Extremus</taxon>
    </lineage>
</organism>
<dbReference type="GO" id="GO:0061630">
    <property type="term" value="F:ubiquitin protein ligase activity"/>
    <property type="evidence" value="ECO:0007669"/>
    <property type="project" value="TreeGrafter"/>
</dbReference>
<dbReference type="Pfam" id="PF05495">
    <property type="entry name" value="zf-CHY"/>
    <property type="match status" value="1"/>
</dbReference>
<feature type="domain" description="CTCHY-type" evidence="8">
    <location>
        <begin position="562"/>
        <end position="628"/>
    </location>
</feature>
<keyword evidence="3" id="KW-0862">Zinc</keyword>
<feature type="compositionally biased region" description="Low complexity" evidence="5">
    <location>
        <begin position="828"/>
        <end position="845"/>
    </location>
</feature>
<keyword evidence="1" id="KW-0479">Metal-binding</keyword>
<dbReference type="EMBL" id="JAWDJX010000114">
    <property type="protein sequence ID" value="KAK3046106.1"/>
    <property type="molecule type" value="Genomic_DNA"/>
</dbReference>
<evidence type="ECO:0000259" key="6">
    <source>
        <dbReference type="PROSITE" id="PS50089"/>
    </source>
</evidence>
<dbReference type="SUPFAM" id="SSF161219">
    <property type="entry name" value="CHY zinc finger-like"/>
    <property type="match status" value="1"/>
</dbReference>
<dbReference type="Proteomes" id="UP001271007">
    <property type="component" value="Unassembled WGS sequence"/>
</dbReference>
<evidence type="ECO:0000313" key="9">
    <source>
        <dbReference type="EMBL" id="KAK3046106.1"/>
    </source>
</evidence>
<dbReference type="PROSITE" id="PS51270">
    <property type="entry name" value="ZF_CTCHY"/>
    <property type="match status" value="1"/>
</dbReference>
<evidence type="ECO:0000256" key="1">
    <source>
        <dbReference type="ARBA" id="ARBA00022723"/>
    </source>
</evidence>
<dbReference type="InterPro" id="IPR013083">
    <property type="entry name" value="Znf_RING/FYVE/PHD"/>
</dbReference>
<sequence length="1053" mass="116190">MAVHNFFRDAVQQIMECARPSETAPMKIVADAGSMDCLLRPEWFSVRRSIYKAKNQAGEMVDRVLLDHKVESRPFMVDRASREQLTSVLRRGLSALDIADSRTGNKTYGFTGNMATTEIGDKFGRFPFEELRDLRTSIEGLTRDDIALMLCHVMDTLVWSTSGLDAKRVVSRGLPMLCPGGNRYNPQERLCTAYRFATLPLPAEEDQQMREHGDVVAARHSGSGSDRAEEAEARASTVLSRESQSGVQSSDQMTEPNTTTPLPNYHHTTSRDRTATYPPDSTNDDGAADVLNELIGGNYARGRLSVSRFEGSSAFWSAAGWAGQGMSINPAREVEEDLRNRDFVSEADEMSLRSGGGGSEHEMDLADGGRDKMDSSLPANDGMDELRQQLQQIKKLAISTEEKAMRMHHLMVQDYVSRNGTAGNVSPMSLDEGKHLSEEPAALDVGLAALPIDPLNPYNVRPGDLEPSFSPLRSNPPPQDDADESIEEDDFIALGCMHYKRNVKVQCFDCHRWFPCRYCHDQSHDLPFPHSLRRKMTRNMMCMLCHTPQPAAETCENCGEYAAYYFCPKCKLWDNDSNKRIYHCDECGICRLGEGLGKDFVHCRKCDVCISIATSAAHTCVENATKGACPLCLDEMFASRAKVVSLPCGHYMHAECYKDLMAVTYKCPVCSKSAVNMELQWRKIDDEIRAQPMPEDDEELGGLLPHIVDHAAPPETMPDTNGTQSPTPRRPRNVWIGCNDCNNRCSTPFHWLGLKCQHCDSYNTNQMAPAAGHVESETERLMRQQQIPHESELTGNAVLRDAGIGAEDARVDSALDVPGSPASYLAVPASPGSPGTPSSNGLPSPRRYFVRDDDEPRRPSFTTPRFSTPTLPTLPNLPEMPRLPRMPNLPNMPNMDDYWPNMPELGLPNLPNMPEFGKFSGLMFDSLSRSLSPMRYYLQGLDVAGVGGGPSSQGLGTAGLPAGLPGGLPGWRERGRVRRASRLSVRSDPTADATGGWSDGSEGVDSTAVDDDEDDEDDDEGSGSESEDAEMVDDDEDDEVDGVEDVMELFGHR</sequence>
<dbReference type="GO" id="GO:0008270">
    <property type="term" value="F:zinc ion binding"/>
    <property type="evidence" value="ECO:0007669"/>
    <property type="project" value="UniProtKB-KW"/>
</dbReference>
<dbReference type="SUPFAM" id="SSF161245">
    <property type="entry name" value="Zinc hairpin stack"/>
    <property type="match status" value="1"/>
</dbReference>
<dbReference type="PANTHER" id="PTHR21319:SF0">
    <property type="entry name" value="AND RING FINGER DOMAIN PROTEIN, PUTATIVE (AFU_ORTHOLOGUE AFUA_1G08900)-RELATED"/>
    <property type="match status" value="1"/>
</dbReference>
<dbReference type="GO" id="GO:0016567">
    <property type="term" value="P:protein ubiquitination"/>
    <property type="evidence" value="ECO:0007669"/>
    <property type="project" value="TreeGrafter"/>
</dbReference>
<protein>
    <submittedName>
        <fullName evidence="9">Uncharacterized protein</fullName>
    </submittedName>
</protein>
<feature type="region of interest" description="Disordered" evidence="5">
    <location>
        <begin position="459"/>
        <end position="484"/>
    </location>
</feature>
<feature type="compositionally biased region" description="Basic and acidic residues" evidence="5">
    <location>
        <begin position="849"/>
        <end position="858"/>
    </location>
</feature>
<dbReference type="CDD" id="cd16464">
    <property type="entry name" value="RING-H2_Pirh2-like"/>
    <property type="match status" value="1"/>
</dbReference>